<reference evidence="2" key="1">
    <citation type="submission" date="2017-03" db="EMBL/GenBank/DDBJ databases">
        <authorList>
            <person name="Rodrigo-Torres L."/>
            <person name="Arahal R.D."/>
            <person name="Lucena T."/>
        </authorList>
    </citation>
    <scope>NUCLEOTIDE SEQUENCE [LARGE SCALE GENOMIC DNA]</scope>
    <source>
        <strain evidence="2">CECT 8411</strain>
    </source>
</reference>
<proteinExistence type="predicted"/>
<dbReference type="RefSeq" id="WP_085824031.1">
    <property type="nucleotide sequence ID" value="NZ_FWFP01000011.1"/>
</dbReference>
<protein>
    <submittedName>
        <fullName evidence="1">Uncharacterized protein</fullName>
    </submittedName>
</protein>
<organism evidence="1 2">
    <name type="scientific">Ruegeria meonggei</name>
    <dbReference type="NCBI Taxonomy" id="1446476"/>
    <lineage>
        <taxon>Bacteria</taxon>
        <taxon>Pseudomonadati</taxon>
        <taxon>Pseudomonadota</taxon>
        <taxon>Alphaproteobacteria</taxon>
        <taxon>Rhodobacterales</taxon>
        <taxon>Roseobacteraceae</taxon>
        <taxon>Ruegeria</taxon>
    </lineage>
</organism>
<dbReference type="AlphaFoldDB" id="A0A1X7A3N3"/>
<keyword evidence="2" id="KW-1185">Reference proteome</keyword>
<dbReference type="Proteomes" id="UP000193778">
    <property type="component" value="Unassembled WGS sequence"/>
</dbReference>
<accession>A0A1X7A3N3</accession>
<dbReference type="OrthoDB" id="7812761at2"/>
<dbReference type="EMBL" id="FWFP01000011">
    <property type="protein sequence ID" value="SLN69698.1"/>
    <property type="molecule type" value="Genomic_DNA"/>
</dbReference>
<evidence type="ECO:0000313" key="2">
    <source>
        <dbReference type="Proteomes" id="UP000193778"/>
    </source>
</evidence>
<sequence length="308" mass="34601">MRYLLLQIILLVAFAGTLHADKRDYIELAQQGWGYELRSTMLGRDMAIPVHINGRDLVGAALCLVGERPHPQTLAVLNTFRELLKHSFGHPTPMRYAGLSARDCGTGRTVILRLYSGYPPNRDLSADIDWLSEVHQLGLPQGRAYLVTSPAMAQTFFGRRGQGTHIVVKQPAHDRPGKLEKDFHKSILLEELFQSFTFGMDILLYDKSTGFLSKLQETPVNLQRLPWSSHEFMRALLNSNPSGLCAFDIFMMHAVAQSPADQTIDPGFIDYIDRQYDHLWAQADETLADPQFAALFDEGCSTSVLVPR</sequence>
<name>A0A1X7A3N3_9RHOB</name>
<gene>
    <name evidence="1" type="ORF">RUM8411_03570</name>
</gene>
<evidence type="ECO:0000313" key="1">
    <source>
        <dbReference type="EMBL" id="SLN69698.1"/>
    </source>
</evidence>